<comment type="caution">
    <text evidence="2">The sequence shown here is derived from an EMBL/GenBank/DDBJ whole genome shotgun (WGS) entry which is preliminary data.</text>
</comment>
<sequence length="497" mass="56116">MSLFSRFRRTAPGNQAHVDPHQWQLPSYTTSKSSEKQPLIPDPKIFTNGSIPSELSAGNIETLLQYPNVSHAAVHLALLECFRKLRLSAVTLDVEAHYPPAYEEKPTNNASSGPTKLPESQRWDLLVRLAVARFAAWWSNIDLVFNHALAYARNPNPKAAIQLTKDYIPPLDVLLVWYTFMLDSDSYRAACCARERDIPRLQQLCFPWPAIRDAIDMEKLELTLSRGAQNLFSTLSGQSADILAYLNKPPAYADADSLPFGVDLFSEVKKHESFMERAHSLLWIRAPALNGSLERASTEYFDWQLKDPSTTSIASEMPFGVDLFWRTHRLFPSHYELFLLEIETIEESSEPKQHVSQNQVLGSEPENRSKCSCWTCERIRENVPTFVHIPAAHASSSSSSSSTHAYLTSLPPDQLRQIQDDLGFYHAVEGARARGDPLPTRPATNAERVAERTAKEKQTRLGYLPGLHEYVEVLPDGRRKIRKQKHASPWAGLSWAT</sequence>
<evidence type="ECO:0000313" key="3">
    <source>
        <dbReference type="Proteomes" id="UP001338125"/>
    </source>
</evidence>
<protein>
    <submittedName>
        <fullName evidence="2">Uncharacterized protein</fullName>
    </submittedName>
</protein>
<feature type="region of interest" description="Disordered" evidence="1">
    <location>
        <begin position="1"/>
        <end position="21"/>
    </location>
</feature>
<evidence type="ECO:0000313" key="2">
    <source>
        <dbReference type="EMBL" id="KAK5994732.1"/>
    </source>
</evidence>
<dbReference type="Proteomes" id="UP001338125">
    <property type="component" value="Unassembled WGS sequence"/>
</dbReference>
<evidence type="ECO:0000256" key="1">
    <source>
        <dbReference type="SAM" id="MobiDB-lite"/>
    </source>
</evidence>
<accession>A0ABR0SRD7</accession>
<dbReference type="EMBL" id="JAVFKD010000004">
    <property type="protein sequence ID" value="KAK5994732.1"/>
    <property type="molecule type" value="Genomic_DNA"/>
</dbReference>
<keyword evidence="3" id="KW-1185">Reference proteome</keyword>
<reference evidence="2 3" key="1">
    <citation type="submission" date="2024-01" db="EMBL/GenBank/DDBJ databases">
        <title>Complete genome of Cladobotryum mycophilum ATHUM6906.</title>
        <authorList>
            <person name="Christinaki A.C."/>
            <person name="Myridakis A.I."/>
            <person name="Kouvelis V.N."/>
        </authorList>
    </citation>
    <scope>NUCLEOTIDE SEQUENCE [LARGE SCALE GENOMIC DNA]</scope>
    <source>
        <strain evidence="2 3">ATHUM6906</strain>
    </source>
</reference>
<organism evidence="2 3">
    <name type="scientific">Cladobotryum mycophilum</name>
    <dbReference type="NCBI Taxonomy" id="491253"/>
    <lineage>
        <taxon>Eukaryota</taxon>
        <taxon>Fungi</taxon>
        <taxon>Dikarya</taxon>
        <taxon>Ascomycota</taxon>
        <taxon>Pezizomycotina</taxon>
        <taxon>Sordariomycetes</taxon>
        <taxon>Hypocreomycetidae</taxon>
        <taxon>Hypocreales</taxon>
        <taxon>Hypocreaceae</taxon>
        <taxon>Cladobotryum</taxon>
    </lineage>
</organism>
<gene>
    <name evidence="2" type="ORF">PT974_03115</name>
</gene>
<name>A0ABR0SRD7_9HYPO</name>
<proteinExistence type="predicted"/>